<feature type="transmembrane region" description="Helical" evidence="1">
    <location>
        <begin position="21"/>
        <end position="48"/>
    </location>
</feature>
<dbReference type="EMBL" id="WOCE01000005">
    <property type="protein sequence ID" value="KAE9612986.1"/>
    <property type="molecule type" value="Genomic_DNA"/>
</dbReference>
<dbReference type="AlphaFoldDB" id="A0A6A4QHP3"/>
<proteinExistence type="predicted"/>
<protein>
    <submittedName>
        <fullName evidence="2">Uncharacterized protein</fullName>
    </submittedName>
</protein>
<evidence type="ECO:0000313" key="2">
    <source>
        <dbReference type="EMBL" id="KAE9612986.1"/>
    </source>
</evidence>
<organism evidence="2 3">
    <name type="scientific">Lupinus albus</name>
    <name type="common">White lupine</name>
    <name type="synonym">Lupinus termis</name>
    <dbReference type="NCBI Taxonomy" id="3870"/>
    <lineage>
        <taxon>Eukaryota</taxon>
        <taxon>Viridiplantae</taxon>
        <taxon>Streptophyta</taxon>
        <taxon>Embryophyta</taxon>
        <taxon>Tracheophyta</taxon>
        <taxon>Spermatophyta</taxon>
        <taxon>Magnoliopsida</taxon>
        <taxon>eudicotyledons</taxon>
        <taxon>Gunneridae</taxon>
        <taxon>Pentapetalae</taxon>
        <taxon>rosids</taxon>
        <taxon>fabids</taxon>
        <taxon>Fabales</taxon>
        <taxon>Fabaceae</taxon>
        <taxon>Papilionoideae</taxon>
        <taxon>50 kb inversion clade</taxon>
        <taxon>genistoids sensu lato</taxon>
        <taxon>core genistoids</taxon>
        <taxon>Genisteae</taxon>
        <taxon>Lupinus</taxon>
    </lineage>
</organism>
<keyword evidence="1" id="KW-1133">Transmembrane helix</keyword>
<reference evidence="3" key="1">
    <citation type="journal article" date="2020" name="Nat. Commun.">
        <title>Genome sequence of the cluster root forming white lupin.</title>
        <authorList>
            <person name="Hufnagel B."/>
            <person name="Marques A."/>
            <person name="Soriano A."/>
            <person name="Marques L."/>
            <person name="Divol F."/>
            <person name="Doumas P."/>
            <person name="Sallet E."/>
            <person name="Mancinotti D."/>
            <person name="Carrere S."/>
            <person name="Marande W."/>
            <person name="Arribat S."/>
            <person name="Keller J."/>
            <person name="Huneau C."/>
            <person name="Blein T."/>
            <person name="Aime D."/>
            <person name="Laguerre M."/>
            <person name="Taylor J."/>
            <person name="Schubert V."/>
            <person name="Nelson M."/>
            <person name="Geu-Flores F."/>
            <person name="Crespi M."/>
            <person name="Gallardo-Guerrero K."/>
            <person name="Delaux P.-M."/>
            <person name="Salse J."/>
            <person name="Berges H."/>
            <person name="Guyot R."/>
            <person name="Gouzy J."/>
            <person name="Peret B."/>
        </authorList>
    </citation>
    <scope>NUCLEOTIDE SEQUENCE [LARGE SCALE GENOMIC DNA]</scope>
    <source>
        <strain evidence="3">cv. Amiga</strain>
    </source>
</reference>
<feature type="transmembrane region" description="Helical" evidence="1">
    <location>
        <begin position="68"/>
        <end position="88"/>
    </location>
</feature>
<keyword evidence="1" id="KW-0812">Transmembrane</keyword>
<sequence>MNCVKGFFSVSVGCLLQREKLAVVGVICYDIRYVLDLDILVFICFLWPEPYESGTKTHIYGGMGSLVGLFLIICILAWRILLSLYLLCAKTMMLINMFSSGLWCFCSLQCV</sequence>
<keyword evidence="1" id="KW-0472">Membrane</keyword>
<evidence type="ECO:0000313" key="3">
    <source>
        <dbReference type="Proteomes" id="UP000447434"/>
    </source>
</evidence>
<name>A0A6A4QHP3_LUPAL</name>
<dbReference type="Proteomes" id="UP000447434">
    <property type="component" value="Chromosome 5"/>
</dbReference>
<evidence type="ECO:0000256" key="1">
    <source>
        <dbReference type="SAM" id="Phobius"/>
    </source>
</evidence>
<keyword evidence="3" id="KW-1185">Reference proteome</keyword>
<comment type="caution">
    <text evidence="2">The sequence shown here is derived from an EMBL/GenBank/DDBJ whole genome shotgun (WGS) entry which is preliminary data.</text>
</comment>
<accession>A0A6A4QHP3</accession>
<gene>
    <name evidence="2" type="ORF">Lalb_Chr05g0212811</name>
</gene>